<organism evidence="2 3">
    <name type="scientific">Vanrija albida</name>
    <dbReference type="NCBI Taxonomy" id="181172"/>
    <lineage>
        <taxon>Eukaryota</taxon>
        <taxon>Fungi</taxon>
        <taxon>Dikarya</taxon>
        <taxon>Basidiomycota</taxon>
        <taxon>Agaricomycotina</taxon>
        <taxon>Tremellomycetes</taxon>
        <taxon>Trichosporonales</taxon>
        <taxon>Trichosporonaceae</taxon>
        <taxon>Vanrija</taxon>
    </lineage>
</organism>
<sequence>MWTLTLLVALSLVASVLANYGVVGPGAPSGEVPTIAHRLVARQAATFTGFLAGFGQAIPGFTQTNQRGWCWQNGAILPDENTETLNALSSGTNTYRVNGPYIRKYCDGQQLGLTNTQCIARLFRDYYNDLISVPQRLRGLRTPVHQSGDPAMRFRSSSAQAPLAVYRLPPRVPPVPAATRGLRMC</sequence>
<dbReference type="EMBL" id="JBBXJM010000006">
    <property type="protein sequence ID" value="KAL1406708.1"/>
    <property type="molecule type" value="Genomic_DNA"/>
</dbReference>
<protein>
    <submittedName>
        <fullName evidence="2">Uncharacterized protein</fullName>
    </submittedName>
</protein>
<gene>
    <name evidence="2" type="ORF">Q8F55_008414</name>
</gene>
<proteinExistence type="predicted"/>
<comment type="caution">
    <text evidence="2">The sequence shown here is derived from an EMBL/GenBank/DDBJ whole genome shotgun (WGS) entry which is preliminary data.</text>
</comment>
<evidence type="ECO:0000256" key="1">
    <source>
        <dbReference type="SAM" id="SignalP"/>
    </source>
</evidence>
<reference evidence="2 3" key="1">
    <citation type="submission" date="2023-08" db="EMBL/GenBank/DDBJ databases">
        <title>Annotated Genome Sequence of Vanrija albida AlHP1.</title>
        <authorList>
            <person name="Herzog R."/>
        </authorList>
    </citation>
    <scope>NUCLEOTIDE SEQUENCE [LARGE SCALE GENOMIC DNA]</scope>
    <source>
        <strain evidence="2 3">AlHP1</strain>
    </source>
</reference>
<evidence type="ECO:0000313" key="3">
    <source>
        <dbReference type="Proteomes" id="UP001565368"/>
    </source>
</evidence>
<keyword evidence="1" id="KW-0732">Signal</keyword>
<evidence type="ECO:0000313" key="2">
    <source>
        <dbReference type="EMBL" id="KAL1406708.1"/>
    </source>
</evidence>
<name>A0ABR3PWB4_9TREE</name>
<keyword evidence="3" id="KW-1185">Reference proteome</keyword>
<dbReference type="GeneID" id="95989457"/>
<dbReference type="Proteomes" id="UP001565368">
    <property type="component" value="Unassembled WGS sequence"/>
</dbReference>
<accession>A0ABR3PWB4</accession>
<feature type="chain" id="PRO_5047247497" evidence="1">
    <location>
        <begin position="19"/>
        <end position="185"/>
    </location>
</feature>
<dbReference type="RefSeq" id="XP_069206652.1">
    <property type="nucleotide sequence ID" value="XM_069356811.1"/>
</dbReference>
<feature type="signal peptide" evidence="1">
    <location>
        <begin position="1"/>
        <end position="18"/>
    </location>
</feature>